<proteinExistence type="predicted"/>
<evidence type="ECO:0000313" key="2">
    <source>
        <dbReference type="Proteomes" id="UP001152747"/>
    </source>
</evidence>
<dbReference type="AlphaFoldDB" id="A0A9P1IS36"/>
<keyword evidence="2" id="KW-1185">Reference proteome</keyword>
<dbReference type="EMBL" id="CANHGI010000005">
    <property type="protein sequence ID" value="CAI5451053.1"/>
    <property type="molecule type" value="Genomic_DNA"/>
</dbReference>
<name>A0A9P1IS36_9PELO</name>
<sequence length="305" mass="34327">MQTTLRLPVVYRKIFEFQGDQCYRQQFEDSQQNPQWFQIILRILLNFSIIFVKKYMEMKEKVDKVVVNVHTDDEPLPVLLNRNISTSYHAFNHLSKHVADNAVLVDVQPNIGGSYTSCVNQPLQDQATIRKIDFDSSEFVNLLNDAYWRSCALVTAAILKESLDVNLEFTIPNIDVSSGFFHVDVEGLNGNALSRDELNTINRYAKSFIKNAKDFEVVSIPSDLSDEVPSNYIVRIGDHVFPSSGLVIRSTSQIGRYSILHSKSSGIETVSVGGVSLPFSQPTSSYSWGLIVKNALTKYQKSSSS</sequence>
<dbReference type="SUPFAM" id="SSF55186">
    <property type="entry name" value="ThrRS/AlaRS common domain"/>
    <property type="match status" value="1"/>
</dbReference>
<organism evidence="1 2">
    <name type="scientific">Caenorhabditis angaria</name>
    <dbReference type="NCBI Taxonomy" id="860376"/>
    <lineage>
        <taxon>Eukaryota</taxon>
        <taxon>Metazoa</taxon>
        <taxon>Ecdysozoa</taxon>
        <taxon>Nematoda</taxon>
        <taxon>Chromadorea</taxon>
        <taxon>Rhabditida</taxon>
        <taxon>Rhabditina</taxon>
        <taxon>Rhabditomorpha</taxon>
        <taxon>Rhabditoidea</taxon>
        <taxon>Rhabditidae</taxon>
        <taxon>Peloderinae</taxon>
        <taxon>Caenorhabditis</taxon>
    </lineage>
</organism>
<dbReference type="GO" id="GO:0000166">
    <property type="term" value="F:nucleotide binding"/>
    <property type="evidence" value="ECO:0007669"/>
    <property type="project" value="InterPro"/>
</dbReference>
<dbReference type="InterPro" id="IPR018163">
    <property type="entry name" value="Thr/Ala-tRNA-synth_IIc_edit"/>
</dbReference>
<protein>
    <submittedName>
        <fullName evidence="1">Uncharacterized protein</fullName>
    </submittedName>
</protein>
<reference evidence="1" key="1">
    <citation type="submission" date="2022-11" db="EMBL/GenBank/DDBJ databases">
        <authorList>
            <person name="Kikuchi T."/>
        </authorList>
    </citation>
    <scope>NUCLEOTIDE SEQUENCE</scope>
    <source>
        <strain evidence="1">PS1010</strain>
    </source>
</reference>
<accession>A0A9P1IS36</accession>
<dbReference type="Proteomes" id="UP001152747">
    <property type="component" value="Unassembled WGS sequence"/>
</dbReference>
<dbReference type="OrthoDB" id="5870821at2759"/>
<evidence type="ECO:0000313" key="1">
    <source>
        <dbReference type="EMBL" id="CAI5451053.1"/>
    </source>
</evidence>
<comment type="caution">
    <text evidence="1">The sequence shown here is derived from an EMBL/GenBank/DDBJ whole genome shotgun (WGS) entry which is preliminary data.</text>
</comment>
<gene>
    <name evidence="1" type="ORF">CAMP_LOCUS13690</name>
</gene>